<evidence type="ECO:0000313" key="2">
    <source>
        <dbReference type="EMBL" id="MCB4808261.1"/>
    </source>
</evidence>
<dbReference type="AlphaFoldDB" id="A0A9X1I8U4"/>
<comment type="caution">
    <text evidence="2">The sequence shown here is derived from an EMBL/GenBank/DDBJ whole genome shotgun (WGS) entry which is preliminary data.</text>
</comment>
<accession>A0A9X1I8U4</accession>
<keyword evidence="1" id="KW-0732">Signal</keyword>
<keyword evidence="3" id="KW-1185">Reference proteome</keyword>
<feature type="signal peptide" evidence="1">
    <location>
        <begin position="1"/>
        <end position="23"/>
    </location>
</feature>
<dbReference type="EMBL" id="JAJAPX010000003">
    <property type="protein sequence ID" value="MCB4808261.1"/>
    <property type="molecule type" value="Genomic_DNA"/>
</dbReference>
<dbReference type="PROSITE" id="PS51257">
    <property type="entry name" value="PROKAR_LIPOPROTEIN"/>
    <property type="match status" value="1"/>
</dbReference>
<dbReference type="RefSeq" id="WP_226695683.1">
    <property type="nucleotide sequence ID" value="NZ_JAJAPX010000003.1"/>
</dbReference>
<evidence type="ECO:0000313" key="3">
    <source>
        <dbReference type="Proteomes" id="UP001139286"/>
    </source>
</evidence>
<evidence type="ECO:0000256" key="1">
    <source>
        <dbReference type="SAM" id="SignalP"/>
    </source>
</evidence>
<name>A0A9X1I8U4_9FLAO</name>
<reference evidence="2" key="1">
    <citation type="submission" date="2021-10" db="EMBL/GenBank/DDBJ databases">
        <title>Tamlana sargassums sp. nov., and Tamlana laminarinivorans sp. nov., two new bacteria isolated from the brown alga.</title>
        <authorList>
            <person name="Li J."/>
        </authorList>
    </citation>
    <scope>NUCLEOTIDE SEQUENCE</scope>
    <source>
        <strain evidence="2">62-3</strain>
    </source>
</reference>
<gene>
    <name evidence="2" type="ORF">LG651_08355</name>
</gene>
<dbReference type="Proteomes" id="UP001139286">
    <property type="component" value="Unassembled WGS sequence"/>
</dbReference>
<protein>
    <submittedName>
        <fullName evidence="2">Uncharacterized protein</fullName>
    </submittedName>
</protein>
<sequence length="171" mass="19253">MKTKSYFLISTTCACAIFFIASCISNTSNIKTDRDKIPSQTISYKEADVLEEEFKKTRAEVLNKHLGFVDAREFLFSLDSLKQYIAFFEREAKKQGYTDLGIRIYFGAYPESKNYPDPGRATVFLMPTGNKVKSQGSAVPFTFSSRIVDDNIEGIPGFNYGHAGKPPRDID</sequence>
<feature type="chain" id="PRO_5040854922" evidence="1">
    <location>
        <begin position="24"/>
        <end position="171"/>
    </location>
</feature>
<proteinExistence type="predicted"/>
<organism evidence="2 3">
    <name type="scientific">Neotamlana sargassicola</name>
    <dbReference type="NCBI Taxonomy" id="2883125"/>
    <lineage>
        <taxon>Bacteria</taxon>
        <taxon>Pseudomonadati</taxon>
        <taxon>Bacteroidota</taxon>
        <taxon>Flavobacteriia</taxon>
        <taxon>Flavobacteriales</taxon>
        <taxon>Flavobacteriaceae</taxon>
        <taxon>Neotamlana</taxon>
    </lineage>
</organism>